<comment type="caution">
    <text evidence="3">The sequence shown here is derived from an EMBL/GenBank/DDBJ whole genome shotgun (WGS) entry which is preliminary data.</text>
</comment>
<reference evidence="3" key="1">
    <citation type="submission" date="2018-05" db="EMBL/GenBank/DDBJ databases">
        <title>Draft genome of Mucuna pruriens seed.</title>
        <authorList>
            <person name="Nnadi N.E."/>
            <person name="Vos R."/>
            <person name="Hasami M.H."/>
            <person name="Devisetty U.K."/>
            <person name="Aguiy J.C."/>
        </authorList>
    </citation>
    <scope>NUCLEOTIDE SEQUENCE [LARGE SCALE GENOMIC DNA]</scope>
    <source>
        <strain evidence="3">JCA_2017</strain>
    </source>
</reference>
<dbReference type="PANTHER" id="PTHR24096:SF412">
    <property type="entry name" value="4-COUMARATE:COA LIGASE-LIKE PROTEIN"/>
    <property type="match status" value="1"/>
</dbReference>
<dbReference type="OrthoDB" id="10253869at2759"/>
<dbReference type="AlphaFoldDB" id="A0A371FG33"/>
<protein>
    <submittedName>
        <fullName evidence="3">4-coumarate--CoA ligase-like 7</fullName>
    </submittedName>
</protein>
<dbReference type="Pfam" id="PF00501">
    <property type="entry name" value="AMP-binding"/>
    <property type="match status" value="1"/>
</dbReference>
<organism evidence="3 4">
    <name type="scientific">Mucuna pruriens</name>
    <name type="common">Velvet bean</name>
    <name type="synonym">Dolichos pruriens</name>
    <dbReference type="NCBI Taxonomy" id="157652"/>
    <lineage>
        <taxon>Eukaryota</taxon>
        <taxon>Viridiplantae</taxon>
        <taxon>Streptophyta</taxon>
        <taxon>Embryophyta</taxon>
        <taxon>Tracheophyta</taxon>
        <taxon>Spermatophyta</taxon>
        <taxon>Magnoliopsida</taxon>
        <taxon>eudicotyledons</taxon>
        <taxon>Gunneridae</taxon>
        <taxon>Pentapetalae</taxon>
        <taxon>rosids</taxon>
        <taxon>fabids</taxon>
        <taxon>Fabales</taxon>
        <taxon>Fabaceae</taxon>
        <taxon>Papilionoideae</taxon>
        <taxon>50 kb inversion clade</taxon>
        <taxon>NPAAA clade</taxon>
        <taxon>indigoferoid/millettioid clade</taxon>
        <taxon>Phaseoleae</taxon>
        <taxon>Mucuna</taxon>
    </lineage>
</organism>
<accession>A0A371FG33</accession>
<keyword evidence="4" id="KW-1185">Reference proteome</keyword>
<feature type="non-terminal residue" evidence="3">
    <location>
        <position position="306"/>
    </location>
</feature>
<dbReference type="SUPFAM" id="SSF56801">
    <property type="entry name" value="Acetyl-CoA synthetase-like"/>
    <property type="match status" value="1"/>
</dbReference>
<evidence type="ECO:0000313" key="3">
    <source>
        <dbReference type="EMBL" id="RDX77200.1"/>
    </source>
</evidence>
<evidence type="ECO:0000259" key="2">
    <source>
        <dbReference type="Pfam" id="PF00501"/>
    </source>
</evidence>
<dbReference type="STRING" id="157652.A0A371FG33"/>
<proteinExistence type="predicted"/>
<keyword evidence="1" id="KW-0436">Ligase</keyword>
<evidence type="ECO:0000313" key="4">
    <source>
        <dbReference type="Proteomes" id="UP000257109"/>
    </source>
</evidence>
<gene>
    <name evidence="3" type="primary">4CLL7</name>
    <name evidence="3" type="ORF">CR513_42717</name>
</gene>
<feature type="domain" description="AMP-dependent synthetase/ligase" evidence="2">
    <location>
        <begin position="143"/>
        <end position="275"/>
    </location>
</feature>
<sequence length="306" mass="33645">MLKAAATRAGEALEMERLGYGVSEIFPIPVLPKKIPTSPSFLTSSTLSLNFPPKALVYPLAIGATSTTVNPAYTATEISKQANDSDPKLVVTVTEQWDKLQHFNLPVVFLCSSSAITTSFDALVELARWPTEFRADVLVGDHGSGKGVVMTHRNFVAASLMLVVDDDLAGEMSSAFLCVLPMFHMFGKMVILYAQLRRGSVVVSLKRFKFEPVPKTVDKFRVKHLWVVPPIILALAKHGLVNKYDLSSLKYIDSDVALLRKELMEECGKRFPSCHCFLGMWLGVRHSGSARCGSARMLVARAEAQI</sequence>
<evidence type="ECO:0000256" key="1">
    <source>
        <dbReference type="ARBA" id="ARBA00022598"/>
    </source>
</evidence>
<dbReference type="InterPro" id="IPR000873">
    <property type="entry name" value="AMP-dep_synth/lig_dom"/>
</dbReference>
<dbReference type="GO" id="GO:0016405">
    <property type="term" value="F:CoA-ligase activity"/>
    <property type="evidence" value="ECO:0007669"/>
    <property type="project" value="TreeGrafter"/>
</dbReference>
<name>A0A371FG33_MUCPR</name>
<dbReference type="PANTHER" id="PTHR24096">
    <property type="entry name" value="LONG-CHAIN-FATTY-ACID--COA LIGASE"/>
    <property type="match status" value="1"/>
</dbReference>
<dbReference type="Proteomes" id="UP000257109">
    <property type="component" value="Unassembled WGS sequence"/>
</dbReference>
<feature type="non-terminal residue" evidence="3">
    <location>
        <position position="1"/>
    </location>
</feature>
<dbReference type="EMBL" id="QJKJ01009249">
    <property type="protein sequence ID" value="RDX77200.1"/>
    <property type="molecule type" value="Genomic_DNA"/>
</dbReference>
<dbReference type="Gene3D" id="3.40.50.980">
    <property type="match status" value="2"/>
</dbReference>